<protein>
    <submittedName>
        <fullName evidence="1">Uncharacterized protein</fullName>
    </submittedName>
</protein>
<evidence type="ECO:0000313" key="2">
    <source>
        <dbReference type="Proteomes" id="UP000053433"/>
    </source>
</evidence>
<proteinExistence type="predicted"/>
<reference evidence="1 2" key="1">
    <citation type="submission" date="2015-10" db="EMBL/GenBank/DDBJ databases">
        <title>A novel member of the family Ruminococcaceae isolated from human faeces.</title>
        <authorList>
            <person name="Shkoporov A.N."/>
            <person name="Chaplin A.V."/>
            <person name="Motuzova O.V."/>
            <person name="Kafarskaia L.I."/>
            <person name="Efimov B.A."/>
        </authorList>
    </citation>
    <scope>NUCLEOTIDE SEQUENCE [LARGE SCALE GENOMIC DNA]</scope>
    <source>
        <strain evidence="1 2">668</strain>
    </source>
</reference>
<name>A0A0W7TRU9_9FIRM</name>
<sequence length="380" mass="41666">MQKQCQDGFYTTFSSYPFMLDYHKEQSKNSRWVKARVSDLEIQPLGKGSALSTDLPAFASGTTQDAVDDTANNLGLAMRVDGELFPMRMTAYKSLLDRAKIGGTALPKLSREVLAEVLNACLRLYSADALLLIRDEKVAAVHSGDAVDYSVLPIDELLTALKTKLDARFSGNEFESGYCDHAMVSAAWTMPDQKEDLLGAYTKLLDSQGKTAMASKLTPGVRFMSSDTGVASAKVSALLVSGKRSIHIGGCIAVDHRHQSKVSDFDTALDQLFAQFGDSIAKLQKLLEIHLDYPVNAMTRVCKKLSLPKKAAVEAIAMYEMAYGGGPATAHDVFLAMQEIPFILRTENTPESKMLVIEENMARALSFRWSDYDLAKAVSY</sequence>
<organism evidence="1 2">
    <name type="scientific">Ruthenibacterium lactatiformans</name>
    <dbReference type="NCBI Taxonomy" id="1550024"/>
    <lineage>
        <taxon>Bacteria</taxon>
        <taxon>Bacillati</taxon>
        <taxon>Bacillota</taxon>
        <taxon>Clostridia</taxon>
        <taxon>Eubacteriales</taxon>
        <taxon>Oscillospiraceae</taxon>
        <taxon>Ruthenibacterium</taxon>
    </lineage>
</organism>
<dbReference type="AlphaFoldDB" id="A0A0W7TRU9"/>
<dbReference type="RefSeq" id="WP_016295828.1">
    <property type="nucleotide sequence ID" value="NZ_DBGEBT010000048.1"/>
</dbReference>
<comment type="caution">
    <text evidence="1">The sequence shown here is derived from an EMBL/GenBank/DDBJ whole genome shotgun (WGS) entry which is preliminary data.</text>
</comment>
<dbReference type="Proteomes" id="UP000053433">
    <property type="component" value="Unassembled WGS sequence"/>
</dbReference>
<accession>A0A0W7TRU9</accession>
<gene>
    <name evidence="1" type="ORF">ASJ35_07350</name>
</gene>
<evidence type="ECO:0000313" key="1">
    <source>
        <dbReference type="EMBL" id="KUE76548.1"/>
    </source>
</evidence>
<dbReference type="EMBL" id="LMUA01000008">
    <property type="protein sequence ID" value="KUE76548.1"/>
    <property type="molecule type" value="Genomic_DNA"/>
</dbReference>